<name>A0ABQ9G4V4_9NEOP</name>
<evidence type="ECO:0000313" key="3">
    <source>
        <dbReference type="Proteomes" id="UP001159363"/>
    </source>
</evidence>
<dbReference type="EMBL" id="JARBHB010000015">
    <property type="protein sequence ID" value="KAJ8867504.1"/>
    <property type="molecule type" value="Genomic_DNA"/>
</dbReference>
<evidence type="ECO:0000313" key="2">
    <source>
        <dbReference type="EMBL" id="KAJ8867504.1"/>
    </source>
</evidence>
<dbReference type="Proteomes" id="UP001159363">
    <property type="component" value="Chromosome 14"/>
</dbReference>
<proteinExistence type="predicted"/>
<gene>
    <name evidence="2" type="ORF">PR048_031306</name>
</gene>
<keyword evidence="3" id="KW-1185">Reference proteome</keyword>
<protein>
    <submittedName>
        <fullName evidence="2">Uncharacterized protein</fullName>
    </submittedName>
</protein>
<sequence length="733" mass="80304">MCGSGRENCVEGWNACGAGVEERTVSLIRTALLPLPCCHSPPMLCSIPPVTLLPSRAAITCERCQRYLCSNSIDHITNQRLANRDEWWRPCVNLHGHGLLSADLNFADPNSNIFIILTIHTIETADDWILYLVMQNPLKKVFHCLMQIVDSDGQHNQGNTLCNNQGSFNMLLVSDDEIWAALNIVDGGNRRLPEKTTRPAALSRMILTCENLGATAPEINLGSSRWQQNPLQVCKMEREDFEGTYDREGSITNLEKISSSSTVCGPPGVENQQMVEVPISICQLGLLADVLFPGFVLRTSAGIGAGASRSRHSSRVIILQSLPNFIDPIHVVPDDAAGRQVFLGDLPFDLNHPHRLSRHRCLEPPKSLHSFDLNSSRCTKGCQIIASTVPCTEGCLLTRSLLLLYPSFAISPETMGPRELTEQRRNARAGETGDPRRESPPTSGIVRHDPQMRKSGSDHTGNRTRFVRREASSLAATQTWFQFASKEKHGRGNELQLTNTVGFLNRNIFRRASCYCSRHQSFIARRTKLIIFVQSATLRRAFFFLPFFAFSSPPPPYLGQSPSYRSSVYPSFARRKSSVWEGQAAGLLDSTLVDSSCCGTHSSSPPSRACVELAPSSSAAIVRGKRNGSRIQGCGDGAAASGGVVRNTGQCAAERARVRVARSGRCKLQREEGLGKESATAFVRDPSQHSPEVISGNHGRPEIGMPGPGFETWFSPMASPKFNHCTTAGPSVP</sequence>
<feature type="region of interest" description="Disordered" evidence="1">
    <location>
        <begin position="415"/>
        <end position="464"/>
    </location>
</feature>
<accession>A0ABQ9G4V4</accession>
<organism evidence="2 3">
    <name type="scientific">Dryococelus australis</name>
    <dbReference type="NCBI Taxonomy" id="614101"/>
    <lineage>
        <taxon>Eukaryota</taxon>
        <taxon>Metazoa</taxon>
        <taxon>Ecdysozoa</taxon>
        <taxon>Arthropoda</taxon>
        <taxon>Hexapoda</taxon>
        <taxon>Insecta</taxon>
        <taxon>Pterygota</taxon>
        <taxon>Neoptera</taxon>
        <taxon>Polyneoptera</taxon>
        <taxon>Phasmatodea</taxon>
        <taxon>Verophasmatodea</taxon>
        <taxon>Anareolatae</taxon>
        <taxon>Phasmatidae</taxon>
        <taxon>Eurycanthinae</taxon>
        <taxon>Dryococelus</taxon>
    </lineage>
</organism>
<evidence type="ECO:0000256" key="1">
    <source>
        <dbReference type="SAM" id="MobiDB-lite"/>
    </source>
</evidence>
<reference evidence="2 3" key="1">
    <citation type="submission" date="2023-02" db="EMBL/GenBank/DDBJ databases">
        <title>LHISI_Scaffold_Assembly.</title>
        <authorList>
            <person name="Stuart O.P."/>
            <person name="Cleave R."/>
            <person name="Magrath M.J.L."/>
            <person name="Mikheyev A.S."/>
        </authorList>
    </citation>
    <scope>NUCLEOTIDE SEQUENCE [LARGE SCALE GENOMIC DNA]</scope>
    <source>
        <strain evidence="2">Daus_M_001</strain>
        <tissue evidence="2">Leg muscle</tissue>
    </source>
</reference>
<comment type="caution">
    <text evidence="2">The sequence shown here is derived from an EMBL/GenBank/DDBJ whole genome shotgun (WGS) entry which is preliminary data.</text>
</comment>
<feature type="compositionally biased region" description="Basic and acidic residues" evidence="1">
    <location>
        <begin position="446"/>
        <end position="464"/>
    </location>
</feature>